<evidence type="ECO:0000313" key="3">
    <source>
        <dbReference type="Proteomes" id="UP000452293"/>
    </source>
</evidence>
<dbReference type="NCBIfam" id="NF001664">
    <property type="entry name" value="PRK00431.1-6"/>
    <property type="match status" value="1"/>
</dbReference>
<sequence>MPLQIIRNDITKMRVDAIVNAANTSLLGGGGVDGCIHRAAGPELLAECSTLHGCETGSAKITKGYRLPCKYVIHAVGPRWRDGKHQEQQLLESCYRTSLNLAKENGCQAVAFPLISSGIYGYPKDQALKVAVDTISAFLLKNEMMVYIVIFDKKAYQISGKLFADIAAYIDDWYVDEHTDSRVEQRRRLEALSEESCFEAASAPLPSEVICKSCSSQSLEEALGQIDESFSEMLLRKIDESGMTDAQCYKKANIDRKLFSKIRSDKFYKPSKPTVLAFALALELPLAQMQEMLGKAGFTLSHSSKFDIIVEYFVERGNYNVYEINEALFAFDQSLIGA</sequence>
<evidence type="ECO:0000259" key="1">
    <source>
        <dbReference type="PROSITE" id="PS51154"/>
    </source>
</evidence>
<dbReference type="PANTHER" id="PTHR11106">
    <property type="entry name" value="GANGLIOSIDE INDUCED DIFFERENTIATION ASSOCIATED PROTEIN 2-RELATED"/>
    <property type="match status" value="1"/>
</dbReference>
<organism evidence="2 3">
    <name type="scientific">Blautia massiliensis</name>
    <name type="common">ex Durand et al. 2017</name>
    <dbReference type="NCBI Taxonomy" id="1737424"/>
    <lineage>
        <taxon>Bacteria</taxon>
        <taxon>Bacillati</taxon>
        <taxon>Bacillota</taxon>
        <taxon>Clostridia</taxon>
        <taxon>Lachnospirales</taxon>
        <taxon>Lachnospiraceae</taxon>
        <taxon>Blautia</taxon>
    </lineage>
</organism>
<evidence type="ECO:0000313" key="2">
    <source>
        <dbReference type="EMBL" id="MZL77078.1"/>
    </source>
</evidence>
<dbReference type="RefSeq" id="WP_021650597.1">
    <property type="nucleotide sequence ID" value="NZ_CP085976.1"/>
</dbReference>
<name>A0ABW9X293_9FIRM</name>
<dbReference type="Pfam" id="PF01661">
    <property type="entry name" value="Macro"/>
    <property type="match status" value="1"/>
</dbReference>
<dbReference type="SMART" id="SM00506">
    <property type="entry name" value="A1pp"/>
    <property type="match status" value="1"/>
</dbReference>
<keyword evidence="3" id="KW-1185">Reference proteome</keyword>
<dbReference type="Proteomes" id="UP000452293">
    <property type="component" value="Unassembled WGS sequence"/>
</dbReference>
<protein>
    <submittedName>
        <fullName evidence="2">O-acetyl-ADP-ribose deacetylase</fullName>
    </submittedName>
</protein>
<dbReference type="Gene3D" id="3.40.220.10">
    <property type="entry name" value="Leucine Aminopeptidase, subunit E, domain 1"/>
    <property type="match status" value="1"/>
</dbReference>
<dbReference type="InterPro" id="IPR002589">
    <property type="entry name" value="Macro_dom"/>
</dbReference>
<dbReference type="SUPFAM" id="SSF52949">
    <property type="entry name" value="Macro domain-like"/>
    <property type="match status" value="1"/>
</dbReference>
<dbReference type="PANTHER" id="PTHR11106:SF27">
    <property type="entry name" value="MACRO DOMAIN-CONTAINING PROTEIN"/>
    <property type="match status" value="1"/>
</dbReference>
<dbReference type="PROSITE" id="PS51154">
    <property type="entry name" value="MACRO"/>
    <property type="match status" value="1"/>
</dbReference>
<comment type="caution">
    <text evidence="2">The sequence shown here is derived from an EMBL/GenBank/DDBJ whole genome shotgun (WGS) entry which is preliminary data.</text>
</comment>
<dbReference type="EMBL" id="WWVW01000010">
    <property type="protein sequence ID" value="MZL77078.1"/>
    <property type="molecule type" value="Genomic_DNA"/>
</dbReference>
<dbReference type="InterPro" id="IPR043472">
    <property type="entry name" value="Macro_dom-like"/>
</dbReference>
<reference evidence="2 3" key="1">
    <citation type="journal article" date="2019" name="Nat. Med.">
        <title>A library of human gut bacterial isolates paired with longitudinal multiomics data enables mechanistic microbiome research.</title>
        <authorList>
            <person name="Poyet M."/>
            <person name="Groussin M."/>
            <person name="Gibbons S.M."/>
            <person name="Avila-Pacheco J."/>
            <person name="Jiang X."/>
            <person name="Kearney S.M."/>
            <person name="Perrotta A.R."/>
            <person name="Berdy B."/>
            <person name="Zhao S."/>
            <person name="Lieberman T.D."/>
            <person name="Swanson P.K."/>
            <person name="Smith M."/>
            <person name="Roesemann S."/>
            <person name="Alexander J.E."/>
            <person name="Rich S.A."/>
            <person name="Livny J."/>
            <person name="Vlamakis H."/>
            <person name="Clish C."/>
            <person name="Bullock K."/>
            <person name="Deik A."/>
            <person name="Scott J."/>
            <person name="Pierce K.A."/>
            <person name="Xavier R.J."/>
            <person name="Alm E.J."/>
        </authorList>
    </citation>
    <scope>NUCLEOTIDE SEQUENCE [LARGE SCALE GENOMIC DNA]</scope>
    <source>
        <strain evidence="2 3">BIOML-A1</strain>
    </source>
</reference>
<dbReference type="CDD" id="cd02908">
    <property type="entry name" value="Macro_OAADPr_deacetylase"/>
    <property type="match status" value="1"/>
</dbReference>
<gene>
    <name evidence="2" type="ORF">GT718_06835</name>
</gene>
<accession>A0ABW9X293</accession>
<feature type="domain" description="Macro" evidence="1">
    <location>
        <begin position="1"/>
        <end position="167"/>
    </location>
</feature>
<proteinExistence type="predicted"/>